<keyword evidence="3" id="KW-0804">Transcription</keyword>
<dbReference type="EMBL" id="JACIIX010000012">
    <property type="protein sequence ID" value="MBB6211652.1"/>
    <property type="molecule type" value="Genomic_DNA"/>
</dbReference>
<organism evidence="5 6">
    <name type="scientific">Novispirillum itersonii</name>
    <name type="common">Aquaspirillum itersonii</name>
    <dbReference type="NCBI Taxonomy" id="189"/>
    <lineage>
        <taxon>Bacteria</taxon>
        <taxon>Pseudomonadati</taxon>
        <taxon>Pseudomonadota</taxon>
        <taxon>Alphaproteobacteria</taxon>
        <taxon>Rhodospirillales</taxon>
        <taxon>Novispirillaceae</taxon>
        <taxon>Novispirillum</taxon>
    </lineage>
</organism>
<dbReference type="AlphaFoldDB" id="A0A7X0DPU7"/>
<dbReference type="PRINTS" id="PR00037">
    <property type="entry name" value="HTHLACR"/>
</dbReference>
<evidence type="ECO:0000256" key="1">
    <source>
        <dbReference type="ARBA" id="ARBA00023015"/>
    </source>
</evidence>
<evidence type="ECO:0000313" key="6">
    <source>
        <dbReference type="Proteomes" id="UP000544872"/>
    </source>
</evidence>
<dbReference type="RefSeq" id="WP_184264611.1">
    <property type="nucleotide sequence ID" value="NZ_JACIIX010000012.1"/>
</dbReference>
<dbReference type="Gene3D" id="3.40.50.1360">
    <property type="match status" value="1"/>
</dbReference>
<evidence type="ECO:0000259" key="4">
    <source>
        <dbReference type="PROSITE" id="PS51000"/>
    </source>
</evidence>
<dbReference type="Proteomes" id="UP000544872">
    <property type="component" value="Unassembled WGS sequence"/>
</dbReference>
<dbReference type="InterPro" id="IPR037171">
    <property type="entry name" value="NagB/RpiA_transferase-like"/>
</dbReference>
<comment type="caution">
    <text evidence="5">The sequence shown here is derived from an EMBL/GenBank/DDBJ whole genome shotgun (WGS) entry which is preliminary data.</text>
</comment>
<dbReference type="InterPro" id="IPR050313">
    <property type="entry name" value="Carb_Metab_HTH_regulators"/>
</dbReference>
<evidence type="ECO:0000256" key="3">
    <source>
        <dbReference type="ARBA" id="ARBA00023163"/>
    </source>
</evidence>
<evidence type="ECO:0000313" key="5">
    <source>
        <dbReference type="EMBL" id="MBB6211652.1"/>
    </source>
</evidence>
<dbReference type="PROSITE" id="PS51000">
    <property type="entry name" value="HTH_DEOR_2"/>
    <property type="match status" value="1"/>
</dbReference>
<dbReference type="SMART" id="SM00420">
    <property type="entry name" value="HTH_DEOR"/>
    <property type="match status" value="1"/>
</dbReference>
<accession>A0A7X0DPU7</accession>
<keyword evidence="2" id="KW-0238">DNA-binding</keyword>
<sequence>MRSRQRRALLLAALESGEADVAGLALRFGVSPSTVRRDLQRLSEENAVRRTYGGAILAAPAAETTLTERQTEQGSQKRAIAAAALTGVEDGETLILDAGSTVLALGQLLKGRRLRVVTNNLALLPVLAAEPGIEVIVLGGALRGTSMGTVGPLAMEALRRITADRVFMSADGVVAGRGLCEASLDQVALKSLMMQQAREVVVLADSTKLGRSEQSAWAPLPAVWHLVTDAPLTDSRVAELAAAGAAVTVATAPGD</sequence>
<keyword evidence="6" id="KW-1185">Reference proteome</keyword>
<feature type="domain" description="HTH deoR-type" evidence="4">
    <location>
        <begin position="2"/>
        <end position="57"/>
    </location>
</feature>
<evidence type="ECO:0000256" key="2">
    <source>
        <dbReference type="ARBA" id="ARBA00023125"/>
    </source>
</evidence>
<dbReference type="SMART" id="SM01134">
    <property type="entry name" value="DeoRC"/>
    <property type="match status" value="1"/>
</dbReference>
<dbReference type="InterPro" id="IPR014036">
    <property type="entry name" value="DeoR-like_C"/>
</dbReference>
<reference evidence="5 6" key="1">
    <citation type="submission" date="2020-08" db="EMBL/GenBank/DDBJ databases">
        <title>Genomic Encyclopedia of Type Strains, Phase IV (KMG-IV): sequencing the most valuable type-strain genomes for metagenomic binning, comparative biology and taxonomic classification.</title>
        <authorList>
            <person name="Goeker M."/>
        </authorList>
    </citation>
    <scope>NUCLEOTIDE SEQUENCE [LARGE SCALE GENOMIC DNA]</scope>
    <source>
        <strain evidence="5 6">DSM 11590</strain>
    </source>
</reference>
<dbReference type="Pfam" id="PF08220">
    <property type="entry name" value="HTH_DeoR"/>
    <property type="match status" value="1"/>
</dbReference>
<dbReference type="InterPro" id="IPR036390">
    <property type="entry name" value="WH_DNA-bd_sf"/>
</dbReference>
<dbReference type="InterPro" id="IPR036388">
    <property type="entry name" value="WH-like_DNA-bd_sf"/>
</dbReference>
<dbReference type="SUPFAM" id="SSF100950">
    <property type="entry name" value="NagB/RpiA/CoA transferase-like"/>
    <property type="match status" value="1"/>
</dbReference>
<dbReference type="PANTHER" id="PTHR30363:SF44">
    <property type="entry name" value="AGA OPERON TRANSCRIPTIONAL REPRESSOR-RELATED"/>
    <property type="match status" value="1"/>
</dbReference>
<dbReference type="GO" id="GO:0003677">
    <property type="term" value="F:DNA binding"/>
    <property type="evidence" value="ECO:0007669"/>
    <property type="project" value="UniProtKB-KW"/>
</dbReference>
<dbReference type="PROSITE" id="PS00894">
    <property type="entry name" value="HTH_DEOR_1"/>
    <property type="match status" value="1"/>
</dbReference>
<dbReference type="Pfam" id="PF00455">
    <property type="entry name" value="DeoRC"/>
    <property type="match status" value="1"/>
</dbReference>
<dbReference type="InterPro" id="IPR001034">
    <property type="entry name" value="DeoR_HTH"/>
</dbReference>
<dbReference type="GO" id="GO:0003700">
    <property type="term" value="F:DNA-binding transcription factor activity"/>
    <property type="evidence" value="ECO:0007669"/>
    <property type="project" value="InterPro"/>
</dbReference>
<gene>
    <name evidence="5" type="ORF">FHS48_003093</name>
</gene>
<proteinExistence type="predicted"/>
<name>A0A7X0DPU7_NOVIT</name>
<keyword evidence="1" id="KW-0805">Transcription regulation</keyword>
<dbReference type="PANTHER" id="PTHR30363">
    <property type="entry name" value="HTH-TYPE TRANSCRIPTIONAL REGULATOR SRLR-RELATED"/>
    <property type="match status" value="1"/>
</dbReference>
<dbReference type="SUPFAM" id="SSF46785">
    <property type="entry name" value="Winged helix' DNA-binding domain"/>
    <property type="match status" value="1"/>
</dbReference>
<dbReference type="InterPro" id="IPR018356">
    <property type="entry name" value="Tscrpt_reg_HTH_DeoR_CS"/>
</dbReference>
<protein>
    <submittedName>
        <fullName evidence="5">DeoR/GlpR family transcriptional regulator of sugar metabolism</fullName>
    </submittedName>
</protein>
<dbReference type="Gene3D" id="1.10.10.10">
    <property type="entry name" value="Winged helix-like DNA-binding domain superfamily/Winged helix DNA-binding domain"/>
    <property type="match status" value="1"/>
</dbReference>